<evidence type="ECO:0000256" key="3">
    <source>
        <dbReference type="ARBA" id="ARBA00022576"/>
    </source>
</evidence>
<dbReference type="PANTHER" id="PTHR46383:SF2">
    <property type="entry name" value="AMINOTRANSFERASE"/>
    <property type="match status" value="1"/>
</dbReference>
<feature type="domain" description="Aminotransferase class I/classII large" evidence="7">
    <location>
        <begin position="51"/>
        <end position="391"/>
    </location>
</feature>
<dbReference type="NCBIfam" id="NF004770">
    <property type="entry name" value="PRK06108.1"/>
    <property type="match status" value="1"/>
</dbReference>
<evidence type="ECO:0000256" key="1">
    <source>
        <dbReference type="ARBA" id="ARBA00001933"/>
    </source>
</evidence>
<comment type="similarity">
    <text evidence="2">Belongs to the class-I pyridoxal-phosphate-dependent aminotransferase family.</text>
</comment>
<proteinExistence type="inferred from homology"/>
<dbReference type="InterPro" id="IPR015421">
    <property type="entry name" value="PyrdxlP-dep_Trfase_major"/>
</dbReference>
<name>A0AAW8DS72_9BURK</name>
<dbReference type="EMBL" id="JAUSRR010000002">
    <property type="protein sequence ID" value="MDP9922388.1"/>
    <property type="molecule type" value="Genomic_DNA"/>
</dbReference>
<dbReference type="Pfam" id="PF00155">
    <property type="entry name" value="Aminotran_1_2"/>
    <property type="match status" value="1"/>
</dbReference>
<accession>A0AAW8DS72</accession>
<organism evidence="8 9">
    <name type="scientific">Variovorax boronicumulans</name>
    <dbReference type="NCBI Taxonomy" id="436515"/>
    <lineage>
        <taxon>Bacteria</taxon>
        <taxon>Pseudomonadati</taxon>
        <taxon>Pseudomonadota</taxon>
        <taxon>Betaproteobacteria</taxon>
        <taxon>Burkholderiales</taxon>
        <taxon>Comamonadaceae</taxon>
        <taxon>Variovorax</taxon>
    </lineage>
</organism>
<dbReference type="GO" id="GO:0030170">
    <property type="term" value="F:pyridoxal phosphate binding"/>
    <property type="evidence" value="ECO:0007669"/>
    <property type="project" value="InterPro"/>
</dbReference>
<dbReference type="PANTHER" id="PTHR46383">
    <property type="entry name" value="ASPARTATE AMINOTRANSFERASE"/>
    <property type="match status" value="1"/>
</dbReference>
<sequence length="410" mass="44764">MQAIEHRDKHDMQSAASHCPPSTVARAEVQALRSSKIREVANAGMDRKDILPFWFGEPDEETPDEICGAAIAALENRRTFYVQTLGEPALREEIARYLSRWHGPIGVERVAVTSSGTHALMLALQALLNPGDRVVAVTPLWPNLVEMPKVLGAHVETVALQFTAAGWVLDEQRLLEALRPGTRALLLNAPNNPTGWTLSRESQEAILAHCRRLGIWIVSDDVYQRISFDAPCAPSFLDIATPEDRVISCNSFSKAWRMTGWRLGWIVVPPAMLGDIGKLIEYSSTCAPPFVQAAGVVALARGEDTIARTVERLRQGRDHLAACLGSVPGVELAAPARGAMYTFFRVDGVTDSLAFCKQLVAEAGLGLAPGVAFGPEGEGYLRWCYASGTPRLDDGVRRLAAYLEHHPTTR</sequence>
<evidence type="ECO:0000313" key="8">
    <source>
        <dbReference type="EMBL" id="MDP9922388.1"/>
    </source>
</evidence>
<evidence type="ECO:0000256" key="5">
    <source>
        <dbReference type="ARBA" id="ARBA00022898"/>
    </source>
</evidence>
<dbReference type="GO" id="GO:0008483">
    <property type="term" value="F:transaminase activity"/>
    <property type="evidence" value="ECO:0007669"/>
    <property type="project" value="UniProtKB-KW"/>
</dbReference>
<dbReference type="InterPro" id="IPR004839">
    <property type="entry name" value="Aminotransferase_I/II_large"/>
</dbReference>
<dbReference type="Gene3D" id="3.40.640.10">
    <property type="entry name" value="Type I PLP-dependent aspartate aminotransferase-like (Major domain)"/>
    <property type="match status" value="1"/>
</dbReference>
<dbReference type="AlphaFoldDB" id="A0AAW8DS72"/>
<dbReference type="GO" id="GO:0006520">
    <property type="term" value="P:amino acid metabolic process"/>
    <property type="evidence" value="ECO:0007669"/>
    <property type="project" value="InterPro"/>
</dbReference>
<keyword evidence="4" id="KW-0808">Transferase</keyword>
<comment type="caution">
    <text evidence="8">The sequence shown here is derived from an EMBL/GenBank/DDBJ whole genome shotgun (WGS) entry which is preliminary data.</text>
</comment>
<evidence type="ECO:0000259" key="7">
    <source>
        <dbReference type="Pfam" id="PF00155"/>
    </source>
</evidence>
<protein>
    <submittedName>
        <fullName evidence="8">Aspartate/methionine/tyrosine aminotransferase</fullName>
    </submittedName>
</protein>
<gene>
    <name evidence="8" type="ORF">J2W25_001403</name>
</gene>
<dbReference type="CDD" id="cd00609">
    <property type="entry name" value="AAT_like"/>
    <property type="match status" value="1"/>
</dbReference>
<dbReference type="InterPro" id="IPR015424">
    <property type="entry name" value="PyrdxlP-dep_Trfase"/>
</dbReference>
<evidence type="ECO:0000256" key="6">
    <source>
        <dbReference type="SAM" id="MobiDB-lite"/>
    </source>
</evidence>
<dbReference type="InterPro" id="IPR050596">
    <property type="entry name" value="AspAT/PAT-like"/>
</dbReference>
<dbReference type="Proteomes" id="UP001244295">
    <property type="component" value="Unassembled WGS sequence"/>
</dbReference>
<feature type="compositionally biased region" description="Basic and acidic residues" evidence="6">
    <location>
        <begin position="1"/>
        <end position="12"/>
    </location>
</feature>
<evidence type="ECO:0000256" key="4">
    <source>
        <dbReference type="ARBA" id="ARBA00022679"/>
    </source>
</evidence>
<reference evidence="8" key="1">
    <citation type="submission" date="2023-07" db="EMBL/GenBank/DDBJ databases">
        <title>Sorghum-associated microbial communities from plants grown in Nebraska, USA.</title>
        <authorList>
            <person name="Schachtman D."/>
        </authorList>
    </citation>
    <scope>NUCLEOTIDE SEQUENCE</scope>
    <source>
        <strain evidence="8">DS2795</strain>
    </source>
</reference>
<comment type="cofactor">
    <cofactor evidence="1">
        <name>pyridoxal 5'-phosphate</name>
        <dbReference type="ChEBI" id="CHEBI:597326"/>
    </cofactor>
</comment>
<keyword evidence="5" id="KW-0663">Pyridoxal phosphate</keyword>
<dbReference type="SUPFAM" id="SSF53383">
    <property type="entry name" value="PLP-dependent transferases"/>
    <property type="match status" value="1"/>
</dbReference>
<evidence type="ECO:0000256" key="2">
    <source>
        <dbReference type="ARBA" id="ARBA00007441"/>
    </source>
</evidence>
<evidence type="ECO:0000313" key="9">
    <source>
        <dbReference type="Proteomes" id="UP001244295"/>
    </source>
</evidence>
<keyword evidence="3 8" id="KW-0032">Aminotransferase</keyword>
<feature type="region of interest" description="Disordered" evidence="6">
    <location>
        <begin position="1"/>
        <end position="22"/>
    </location>
</feature>